<organism evidence="3">
    <name type="scientific">Spironucleus salmonicida</name>
    <dbReference type="NCBI Taxonomy" id="348837"/>
    <lineage>
        <taxon>Eukaryota</taxon>
        <taxon>Metamonada</taxon>
        <taxon>Diplomonadida</taxon>
        <taxon>Hexamitidae</taxon>
        <taxon>Hexamitinae</taxon>
        <taxon>Spironucleus</taxon>
    </lineage>
</organism>
<evidence type="ECO:0000256" key="2">
    <source>
        <dbReference type="SAM" id="MobiDB-lite"/>
    </source>
</evidence>
<evidence type="ECO:0000313" key="3">
    <source>
        <dbReference type="EMBL" id="EST47199.1"/>
    </source>
</evidence>
<sequence length="978" mass="115953">MKSKSMIKLLDPNQQISVEKLNKFIEKLKQKCYLLLNILPQQTEAKKLFIHIDQTQCDIKIKTIWFMDVLCLLFRVISKEKSITDIYSLYNIPNDIQDFFKIYHGLRIKDQQMYELTRQAIGIPQKKIRDFESISQAEFMLLILEQFADQYYSKKRKKTSIKLLDEQNLQLNDQIQSIYEMSKYTTNITSFQSSQENFLNKNTHKCNKDMHVLCQVKALNKYQTQFQFKNQQFQLFEDKFNFQLDSLEEIFNKQNQLMQYQLQNESELQLIFQDNISLLQKDLIIDHDNLLLHQNILLLQQQNANLYLKIKSLEQTISTLKHESTHNNQKSIIKQDIQNNQQSIQKETIISNKNIDINIFGIRAQSSIQQIITDHLSSLSDMTEDSINDLPIQKADIQFYLSKTKQNIKESQSQVLLYSQELSDIKIQNQEQPLNTICTLHEQSFGNLIQNISTTDSYIYNEEMDSMATQQKQAVQHRHYQNILNSPFKEVKDINNRIIQFRSTHERGDESCRSTHERQDEPGRSTHEWQDESCRSTHEWQDEPGRSTHEWQDEPGRSTHERQDESCRSTHEWQDESCRSTHERQDEPGRSTHEWQDEPGRSTHERGDESCRSTHERQDEPGRSTHEWQDEPGRSTHEWQDEPGRSTHERQDEPGRSTHEWQDEPGRSTHEWQDEPGRSTHERQDESCRSTHERQDESCRSTHEWQDESCRSTHERQDESQAQTNKLLLSQRFKFQNYITNFKQESNRQYQDLYNNFKKFKDFAQSKLVKAKQMYISAFETSQKSQHICSSLLLENSQQNNQVLGYIMKIQDLNFQIQQISADQQLLEQAFRHALSAYKVQNIQNQEQKYYISVSVQAGDHLAFHEDSYDVLGGIITKQQKLIQFDQTTNTNFENFQGQKLDNNIIYSFNQLLEKYEELNKVNKLQQQLISIQQQLTQEKCKSLRFQQQSNVYKSELYNSQIKLSDMDQSGLKLSYVK</sequence>
<dbReference type="AlphaFoldDB" id="V6M1X9"/>
<feature type="compositionally biased region" description="Basic and acidic residues" evidence="2">
    <location>
        <begin position="505"/>
        <end position="719"/>
    </location>
</feature>
<accession>V6M1X9</accession>
<dbReference type="VEuPathDB" id="GiardiaDB:SS50377_26419"/>
<evidence type="ECO:0000256" key="1">
    <source>
        <dbReference type="SAM" id="Coils"/>
    </source>
</evidence>
<feature type="region of interest" description="Disordered" evidence="2">
    <location>
        <begin position="505"/>
        <end position="722"/>
    </location>
</feature>
<proteinExistence type="predicted"/>
<protein>
    <submittedName>
        <fullName evidence="3">Uncharacterized protein</fullName>
    </submittedName>
</protein>
<feature type="coiled-coil region" evidence="1">
    <location>
        <begin position="296"/>
        <end position="323"/>
    </location>
</feature>
<keyword evidence="1" id="KW-0175">Coiled coil</keyword>
<gene>
    <name evidence="3" type="ORF">SS50377_12709</name>
</gene>
<reference evidence="3" key="1">
    <citation type="journal article" date="2014" name="PLoS Genet.">
        <title>The Genome of Spironucleus salmonicida Highlights a Fish Pathogen Adapted to Fluctuating Environments.</title>
        <authorList>
            <person name="Xu F."/>
            <person name="Jerlstrom-Hultqvist J."/>
            <person name="Einarsson E."/>
            <person name="Astvaldsson A."/>
            <person name="Svard S.G."/>
            <person name="Andersson J.O."/>
        </authorList>
    </citation>
    <scope>NUCLEOTIDE SEQUENCE</scope>
</reference>
<name>V6M1X9_9EUKA</name>
<dbReference type="EMBL" id="KI546046">
    <property type="protein sequence ID" value="EST47199.1"/>
    <property type="molecule type" value="Genomic_DNA"/>
</dbReference>